<comment type="caution">
    <text evidence="2">The sequence shown here is derived from an EMBL/GenBank/DDBJ whole genome shotgun (WGS) entry which is preliminary data.</text>
</comment>
<keyword evidence="3" id="KW-1185">Reference proteome</keyword>
<feature type="compositionally biased region" description="Basic residues" evidence="1">
    <location>
        <begin position="122"/>
        <end position="137"/>
    </location>
</feature>
<feature type="region of interest" description="Disordered" evidence="1">
    <location>
        <begin position="52"/>
        <end position="150"/>
    </location>
</feature>
<sequence length="171" mass="19240">MHAGNRMQERSNANPLEPSKERICCRIMIESMQIDKPHKAALCDCDRAPKPARIGAIPESPFGTHKNSFPSSMTEHADVSGSRGDKMPEEEGSGREDWEKAEAKEPKEPCEQEKRHGPENNKRRKKTGAPRGIRVRRHDSAGEKGASRRISHIQVRGSRRYGTVYTVHFAT</sequence>
<reference evidence="2" key="1">
    <citation type="journal article" date="2022" name="bioRxiv">
        <title>Sequencing and chromosome-scale assembly of the giantPleurodeles waltlgenome.</title>
        <authorList>
            <person name="Brown T."/>
            <person name="Elewa A."/>
            <person name="Iarovenko S."/>
            <person name="Subramanian E."/>
            <person name="Araus A.J."/>
            <person name="Petzold A."/>
            <person name="Susuki M."/>
            <person name="Suzuki K.-i.T."/>
            <person name="Hayashi T."/>
            <person name="Toyoda A."/>
            <person name="Oliveira C."/>
            <person name="Osipova E."/>
            <person name="Leigh N.D."/>
            <person name="Simon A."/>
            <person name="Yun M.H."/>
        </authorList>
    </citation>
    <scope>NUCLEOTIDE SEQUENCE</scope>
    <source>
        <strain evidence="2">20211129_DDA</strain>
        <tissue evidence="2">Liver</tissue>
    </source>
</reference>
<feature type="region of interest" description="Disordered" evidence="1">
    <location>
        <begin position="1"/>
        <end position="20"/>
    </location>
</feature>
<gene>
    <name evidence="2" type="ORF">NDU88_000954</name>
</gene>
<protein>
    <submittedName>
        <fullName evidence="2">Uncharacterized protein</fullName>
    </submittedName>
</protein>
<accession>A0AAV7NHM7</accession>
<dbReference type="Proteomes" id="UP001066276">
    <property type="component" value="Chromosome 8"/>
</dbReference>
<feature type="compositionally biased region" description="Basic and acidic residues" evidence="1">
    <location>
        <begin position="75"/>
        <end position="121"/>
    </location>
</feature>
<proteinExistence type="predicted"/>
<name>A0AAV7NHM7_PLEWA</name>
<evidence type="ECO:0000313" key="2">
    <source>
        <dbReference type="EMBL" id="KAJ1112693.1"/>
    </source>
</evidence>
<dbReference type="EMBL" id="JANPWB010000012">
    <property type="protein sequence ID" value="KAJ1112693.1"/>
    <property type="molecule type" value="Genomic_DNA"/>
</dbReference>
<dbReference type="AlphaFoldDB" id="A0AAV7NHM7"/>
<evidence type="ECO:0000313" key="3">
    <source>
        <dbReference type="Proteomes" id="UP001066276"/>
    </source>
</evidence>
<evidence type="ECO:0000256" key="1">
    <source>
        <dbReference type="SAM" id="MobiDB-lite"/>
    </source>
</evidence>
<organism evidence="2 3">
    <name type="scientific">Pleurodeles waltl</name>
    <name type="common">Iberian ribbed newt</name>
    <dbReference type="NCBI Taxonomy" id="8319"/>
    <lineage>
        <taxon>Eukaryota</taxon>
        <taxon>Metazoa</taxon>
        <taxon>Chordata</taxon>
        <taxon>Craniata</taxon>
        <taxon>Vertebrata</taxon>
        <taxon>Euteleostomi</taxon>
        <taxon>Amphibia</taxon>
        <taxon>Batrachia</taxon>
        <taxon>Caudata</taxon>
        <taxon>Salamandroidea</taxon>
        <taxon>Salamandridae</taxon>
        <taxon>Pleurodelinae</taxon>
        <taxon>Pleurodeles</taxon>
    </lineage>
</organism>
<feature type="compositionally biased region" description="Polar residues" evidence="1">
    <location>
        <begin position="65"/>
        <end position="74"/>
    </location>
</feature>